<keyword evidence="1" id="KW-0175">Coiled coil</keyword>
<sequence length="482" mass="55291">MKKGEITVFLSLTVVLLVSFILGMMNAANIQLMKNQARIDVDSALYSLFGEYQTDLLEEYHIFGIEETYGTGNLQEENLQEENLLRRMHYFGTKGIVHEIKGIQYLTDLDGMGLREQIITYMEQKYGIEYARNLAGMTGEWEEVEIQEKEAKENQNQSIEEMKQMSEEMEKDHQEEIENPFDCMEQIEANGIISYVLPKDKRLSGKEINRDRQVSVRIRVAGRGNFPARKNLSGTEERLLFNEYVLKNLENAAGREAEPDELEDQAAVSDGNKIYQEERKKSLDYEVEYLLAGKKSDKENLESVLMKLFLIRMGVNYICLQKDSGRKAEAEVLAVTICTLLLMPEGTEVVKQLILAAWAGGESVADLRTLLAGQRVPAIKTSENWSVSLAELPLILSSDKRAEVKETEKGLSYKDYLRILLFLKDTKEVTMRLADRIEENIRSLPEKEYFRIDQCVTKLEIENKVTVYGDISYTFPAYFGYQ</sequence>
<comment type="caution">
    <text evidence="2">The sequence shown here is derived from an EMBL/GenBank/DDBJ whole genome shotgun (WGS) entry which is preliminary data.</text>
</comment>
<dbReference type="RefSeq" id="WP_117688162.1">
    <property type="nucleotide sequence ID" value="NZ_CAKMWK010000002.1"/>
</dbReference>
<accession>A0A3E4LR33</accession>
<dbReference type="EMBL" id="QSQN01000017">
    <property type="protein sequence ID" value="RGK39879.1"/>
    <property type="molecule type" value="Genomic_DNA"/>
</dbReference>
<evidence type="ECO:0000313" key="2">
    <source>
        <dbReference type="EMBL" id="RGK39879.1"/>
    </source>
</evidence>
<protein>
    <submittedName>
        <fullName evidence="2">Uncharacterized protein</fullName>
    </submittedName>
</protein>
<dbReference type="Pfam" id="PF18960">
    <property type="entry name" value="DUF5702"/>
    <property type="match status" value="1"/>
</dbReference>
<dbReference type="InterPro" id="IPR043756">
    <property type="entry name" value="DUF5702"/>
</dbReference>
<dbReference type="Proteomes" id="UP000260793">
    <property type="component" value="Unassembled WGS sequence"/>
</dbReference>
<gene>
    <name evidence="2" type="ORF">DXD17_07615</name>
</gene>
<proteinExistence type="predicted"/>
<reference evidence="2 3" key="1">
    <citation type="submission" date="2018-08" db="EMBL/GenBank/DDBJ databases">
        <title>A genome reference for cultivated species of the human gut microbiota.</title>
        <authorList>
            <person name="Zou Y."/>
            <person name="Xue W."/>
            <person name="Luo G."/>
        </authorList>
    </citation>
    <scope>NUCLEOTIDE SEQUENCE [LARGE SCALE GENOMIC DNA]</scope>
    <source>
        <strain evidence="2 3">TF11-7</strain>
    </source>
</reference>
<feature type="coiled-coil region" evidence="1">
    <location>
        <begin position="148"/>
        <end position="179"/>
    </location>
</feature>
<evidence type="ECO:0000313" key="3">
    <source>
        <dbReference type="Proteomes" id="UP000260793"/>
    </source>
</evidence>
<evidence type="ECO:0000256" key="1">
    <source>
        <dbReference type="SAM" id="Coils"/>
    </source>
</evidence>
<dbReference type="AlphaFoldDB" id="A0A3E4LR33"/>
<name>A0A3E4LR33_9FIRM</name>
<organism evidence="2 3">
    <name type="scientific">[Ruminococcus] lactaris</name>
    <dbReference type="NCBI Taxonomy" id="46228"/>
    <lineage>
        <taxon>Bacteria</taxon>
        <taxon>Bacillati</taxon>
        <taxon>Bacillota</taxon>
        <taxon>Clostridia</taxon>
        <taxon>Lachnospirales</taxon>
        <taxon>Lachnospiraceae</taxon>
        <taxon>Mediterraneibacter</taxon>
    </lineage>
</organism>